<dbReference type="GO" id="GO:0004497">
    <property type="term" value="F:monooxygenase activity"/>
    <property type="evidence" value="ECO:0007669"/>
    <property type="project" value="UniProtKB-KW"/>
</dbReference>
<dbReference type="Proteomes" id="UP000813462">
    <property type="component" value="Unassembled WGS sequence"/>
</dbReference>
<dbReference type="EMBL" id="JAEACU010000001">
    <property type="protein sequence ID" value="KAH7547074.1"/>
    <property type="molecule type" value="Genomic_DNA"/>
</dbReference>
<evidence type="ECO:0000256" key="7">
    <source>
        <dbReference type="ARBA" id="ARBA00023033"/>
    </source>
</evidence>
<evidence type="ECO:0000256" key="4">
    <source>
        <dbReference type="ARBA" id="ARBA00022723"/>
    </source>
</evidence>
<proteinExistence type="inferred from homology"/>
<dbReference type="GO" id="GO:0005506">
    <property type="term" value="F:iron ion binding"/>
    <property type="evidence" value="ECO:0007669"/>
    <property type="project" value="InterPro"/>
</dbReference>
<dbReference type="Gene3D" id="1.10.630.10">
    <property type="entry name" value="Cytochrome P450"/>
    <property type="match status" value="1"/>
</dbReference>
<organism evidence="8 9">
    <name type="scientific">Ziziphus jujuba var. spinosa</name>
    <dbReference type="NCBI Taxonomy" id="714518"/>
    <lineage>
        <taxon>Eukaryota</taxon>
        <taxon>Viridiplantae</taxon>
        <taxon>Streptophyta</taxon>
        <taxon>Embryophyta</taxon>
        <taxon>Tracheophyta</taxon>
        <taxon>Spermatophyta</taxon>
        <taxon>Magnoliopsida</taxon>
        <taxon>eudicotyledons</taxon>
        <taxon>Gunneridae</taxon>
        <taxon>Pentapetalae</taxon>
        <taxon>rosids</taxon>
        <taxon>fabids</taxon>
        <taxon>Rosales</taxon>
        <taxon>Rhamnaceae</taxon>
        <taxon>Paliureae</taxon>
        <taxon>Ziziphus</taxon>
    </lineage>
</organism>
<keyword evidence="3" id="KW-0349">Heme</keyword>
<evidence type="ECO:0000256" key="1">
    <source>
        <dbReference type="ARBA" id="ARBA00001971"/>
    </source>
</evidence>
<keyword evidence="5" id="KW-0560">Oxidoreductase</keyword>
<dbReference type="InterPro" id="IPR036396">
    <property type="entry name" value="Cyt_P450_sf"/>
</dbReference>
<dbReference type="GO" id="GO:0020037">
    <property type="term" value="F:heme binding"/>
    <property type="evidence" value="ECO:0007669"/>
    <property type="project" value="InterPro"/>
</dbReference>
<sequence>MAIIMITTCSMEVSNWVFYAASGRLKKLNLPPGPKSRPTIGNLNLNLMGPLHHRSIHALSHKYGPIMQLRFGSFAVVVDSSVEMAKAFLKTYDVF</sequence>
<dbReference type="PANTHER" id="PTHR47944">
    <property type="entry name" value="CYTOCHROME P450 98A9"/>
    <property type="match status" value="1"/>
</dbReference>
<dbReference type="GO" id="GO:0016705">
    <property type="term" value="F:oxidoreductase activity, acting on paired donors, with incorporation or reduction of molecular oxygen"/>
    <property type="evidence" value="ECO:0007669"/>
    <property type="project" value="InterPro"/>
</dbReference>
<evidence type="ECO:0000256" key="5">
    <source>
        <dbReference type="ARBA" id="ARBA00023002"/>
    </source>
</evidence>
<keyword evidence="6" id="KW-0408">Iron</keyword>
<evidence type="ECO:0000313" key="8">
    <source>
        <dbReference type="EMBL" id="KAH7547074.1"/>
    </source>
</evidence>
<evidence type="ECO:0000256" key="2">
    <source>
        <dbReference type="ARBA" id="ARBA00010617"/>
    </source>
</evidence>
<dbReference type="SUPFAM" id="SSF48264">
    <property type="entry name" value="Cytochrome P450"/>
    <property type="match status" value="1"/>
</dbReference>
<evidence type="ECO:0000313" key="9">
    <source>
        <dbReference type="Proteomes" id="UP000813462"/>
    </source>
</evidence>
<gene>
    <name evidence="8" type="ORF">FEM48_Zijuj01G0268600</name>
</gene>
<name>A0A978W540_ZIZJJ</name>
<comment type="cofactor">
    <cofactor evidence="1">
        <name>heme</name>
        <dbReference type="ChEBI" id="CHEBI:30413"/>
    </cofactor>
</comment>
<dbReference type="AlphaFoldDB" id="A0A978W540"/>
<dbReference type="Pfam" id="PF00067">
    <property type="entry name" value="p450"/>
    <property type="match status" value="1"/>
</dbReference>
<dbReference type="PANTHER" id="PTHR47944:SF4">
    <property type="entry name" value="OS09G0441700 PROTEIN"/>
    <property type="match status" value="1"/>
</dbReference>
<keyword evidence="7" id="KW-0503">Monooxygenase</keyword>
<accession>A0A978W540</accession>
<protein>
    <submittedName>
        <fullName evidence="8">Uncharacterized protein</fullName>
    </submittedName>
</protein>
<evidence type="ECO:0000256" key="6">
    <source>
        <dbReference type="ARBA" id="ARBA00023004"/>
    </source>
</evidence>
<dbReference type="InterPro" id="IPR001128">
    <property type="entry name" value="Cyt_P450"/>
</dbReference>
<evidence type="ECO:0000256" key="3">
    <source>
        <dbReference type="ARBA" id="ARBA00022617"/>
    </source>
</evidence>
<keyword evidence="4" id="KW-0479">Metal-binding</keyword>
<comment type="caution">
    <text evidence="8">The sequence shown here is derived from an EMBL/GenBank/DDBJ whole genome shotgun (WGS) entry which is preliminary data.</text>
</comment>
<comment type="similarity">
    <text evidence="2">Belongs to the cytochrome P450 family.</text>
</comment>
<reference evidence="8" key="1">
    <citation type="journal article" date="2021" name="Front. Plant Sci.">
        <title>Chromosome-Scale Genome Assembly for Chinese Sour Jujube and Insights Into Its Genome Evolution and Domestication Signature.</title>
        <authorList>
            <person name="Shen L.-Y."/>
            <person name="Luo H."/>
            <person name="Wang X.-L."/>
            <person name="Wang X.-M."/>
            <person name="Qiu X.-J."/>
            <person name="Liu H."/>
            <person name="Zhou S.-S."/>
            <person name="Jia K.-H."/>
            <person name="Nie S."/>
            <person name="Bao Y.-T."/>
            <person name="Zhang R.-G."/>
            <person name="Yun Q.-Z."/>
            <person name="Chai Y.-H."/>
            <person name="Lu J.-Y."/>
            <person name="Li Y."/>
            <person name="Zhao S.-W."/>
            <person name="Mao J.-F."/>
            <person name="Jia S.-G."/>
            <person name="Mao Y.-M."/>
        </authorList>
    </citation>
    <scope>NUCLEOTIDE SEQUENCE</scope>
    <source>
        <strain evidence="8">AT0</strain>
        <tissue evidence="8">Leaf</tissue>
    </source>
</reference>